<sequence length="199" mass="21714">MTDHTATTRDTYDAIAPAYARRWRSAPPQIAAEADRLVALLPSGARIADIGCGPGHHTCLLRDRGFEVTGFDLSREMLAADAVPGLVQADMRALPLARAAVDAVWCVAALLHVPRPEVPMALGEFARVVRPGGPLVLSLAEGDGDGWEPVPYAPDLRRWYVQHRLAPLTAQLATAGFTVTGHTRWSTHRDWLMVRARRV</sequence>
<keyword evidence="2" id="KW-0489">Methyltransferase</keyword>
<dbReference type="Gene3D" id="3.40.50.150">
    <property type="entry name" value="Vaccinia Virus protein VP39"/>
    <property type="match status" value="1"/>
</dbReference>
<dbReference type="InterPro" id="IPR050508">
    <property type="entry name" value="Methyltransf_Superfamily"/>
</dbReference>
<dbReference type="SUPFAM" id="SSF53335">
    <property type="entry name" value="S-adenosyl-L-methionine-dependent methyltransferases"/>
    <property type="match status" value="1"/>
</dbReference>
<comment type="caution">
    <text evidence="2">The sequence shown here is derived from an EMBL/GenBank/DDBJ whole genome shotgun (WGS) entry which is preliminary data.</text>
</comment>
<dbReference type="RefSeq" id="WP_128503642.1">
    <property type="nucleotide sequence ID" value="NZ_QUAC01000027.1"/>
</dbReference>
<accession>A0A371Q9U7</accession>
<evidence type="ECO:0000313" key="2">
    <source>
        <dbReference type="EMBL" id="REK91469.1"/>
    </source>
</evidence>
<dbReference type="PANTHER" id="PTHR42912:SF80">
    <property type="entry name" value="METHYLTRANSFERASE DOMAIN-CONTAINING PROTEIN"/>
    <property type="match status" value="1"/>
</dbReference>
<dbReference type="EMBL" id="QUAC01000027">
    <property type="protein sequence ID" value="REK91469.1"/>
    <property type="molecule type" value="Genomic_DNA"/>
</dbReference>
<feature type="domain" description="Methyltransferase type 11" evidence="1">
    <location>
        <begin position="49"/>
        <end position="136"/>
    </location>
</feature>
<dbReference type="OrthoDB" id="189743at2"/>
<dbReference type="GO" id="GO:0032259">
    <property type="term" value="P:methylation"/>
    <property type="evidence" value="ECO:0007669"/>
    <property type="project" value="UniProtKB-KW"/>
</dbReference>
<dbReference type="GO" id="GO:0008757">
    <property type="term" value="F:S-adenosylmethionine-dependent methyltransferase activity"/>
    <property type="evidence" value="ECO:0007669"/>
    <property type="project" value="InterPro"/>
</dbReference>
<dbReference type="PANTHER" id="PTHR42912">
    <property type="entry name" value="METHYLTRANSFERASE"/>
    <property type="match status" value="1"/>
</dbReference>
<evidence type="ECO:0000259" key="1">
    <source>
        <dbReference type="Pfam" id="PF08241"/>
    </source>
</evidence>
<dbReference type="InterPro" id="IPR013216">
    <property type="entry name" value="Methyltransf_11"/>
</dbReference>
<proteinExistence type="predicted"/>
<reference evidence="2 3" key="1">
    <citation type="submission" date="2018-08" db="EMBL/GenBank/DDBJ databases">
        <title>Streptomyces NEAU-D10 sp. nov., a novel Actinomycete isolated from soil.</title>
        <authorList>
            <person name="Jin L."/>
        </authorList>
    </citation>
    <scope>NUCLEOTIDE SEQUENCE [LARGE SCALE GENOMIC DNA]</scope>
    <source>
        <strain evidence="2 3">NEAU-D10</strain>
    </source>
</reference>
<dbReference type="AlphaFoldDB" id="A0A371Q9U7"/>
<dbReference type="Pfam" id="PF08241">
    <property type="entry name" value="Methyltransf_11"/>
    <property type="match status" value="1"/>
</dbReference>
<dbReference type="InterPro" id="IPR029063">
    <property type="entry name" value="SAM-dependent_MTases_sf"/>
</dbReference>
<name>A0A371Q9U7_STRIH</name>
<keyword evidence="2" id="KW-0808">Transferase</keyword>
<dbReference type="Proteomes" id="UP000262477">
    <property type="component" value="Unassembled WGS sequence"/>
</dbReference>
<evidence type="ECO:0000313" key="3">
    <source>
        <dbReference type="Proteomes" id="UP000262477"/>
    </source>
</evidence>
<organism evidence="2 3">
    <name type="scientific">Streptomyces inhibens</name>
    <dbReference type="NCBI Taxonomy" id="2293571"/>
    <lineage>
        <taxon>Bacteria</taxon>
        <taxon>Bacillati</taxon>
        <taxon>Actinomycetota</taxon>
        <taxon>Actinomycetes</taxon>
        <taxon>Kitasatosporales</taxon>
        <taxon>Streptomycetaceae</taxon>
        <taxon>Streptomyces</taxon>
    </lineage>
</organism>
<protein>
    <submittedName>
        <fullName evidence="2">Class I SAM-dependent methyltransferase</fullName>
    </submittedName>
</protein>
<dbReference type="CDD" id="cd02440">
    <property type="entry name" value="AdoMet_MTases"/>
    <property type="match status" value="1"/>
</dbReference>
<gene>
    <name evidence="2" type="ORF">DY245_04335</name>
</gene>
<keyword evidence="3" id="KW-1185">Reference proteome</keyword>